<protein>
    <submittedName>
        <fullName evidence="1">Uncharacterized protein</fullName>
    </submittedName>
</protein>
<comment type="caution">
    <text evidence="1">The sequence shown here is derived from an EMBL/GenBank/DDBJ whole genome shotgun (WGS) entry which is preliminary data.</text>
</comment>
<evidence type="ECO:0000313" key="1">
    <source>
        <dbReference type="EMBL" id="KAJ8317585.1"/>
    </source>
</evidence>
<reference evidence="1 2" key="1">
    <citation type="submission" date="2022-12" db="EMBL/GenBank/DDBJ databases">
        <title>Chromosome-level genome of Tegillarca granosa.</title>
        <authorList>
            <person name="Kim J."/>
        </authorList>
    </citation>
    <scope>NUCLEOTIDE SEQUENCE [LARGE SCALE GENOMIC DNA]</scope>
    <source>
        <strain evidence="1">Teg-2019</strain>
        <tissue evidence="1">Adductor muscle</tissue>
    </source>
</reference>
<organism evidence="1 2">
    <name type="scientific">Tegillarca granosa</name>
    <name type="common">Malaysian cockle</name>
    <name type="synonym">Anadara granosa</name>
    <dbReference type="NCBI Taxonomy" id="220873"/>
    <lineage>
        <taxon>Eukaryota</taxon>
        <taxon>Metazoa</taxon>
        <taxon>Spiralia</taxon>
        <taxon>Lophotrochozoa</taxon>
        <taxon>Mollusca</taxon>
        <taxon>Bivalvia</taxon>
        <taxon>Autobranchia</taxon>
        <taxon>Pteriomorphia</taxon>
        <taxon>Arcoida</taxon>
        <taxon>Arcoidea</taxon>
        <taxon>Arcidae</taxon>
        <taxon>Tegillarca</taxon>
    </lineage>
</organism>
<gene>
    <name evidence="1" type="ORF">KUTeg_005489</name>
</gene>
<sequence>MLQQLFVEERTRSDGDSGLKQVRVENVGTRNYFSDSFSQKSVGALHDHPEYDRTVGMGEVNMVMNGVDFRTRHNDYKLVMPHSHSKTFGAVENIPLPGVPSSVTSKHTTAEQIQEMREYFKAFRDQDTKHRNYEPYFKPVLCYMEGYWTTDKNIREPFHSDRYTLDASSWEDLQDKIRFTSQTGLKNVNENYAHLPRVIINVNNGTPEFAQWNYDILCHPIKNDFSRKDLRIVDDLSARLANSKTLEEFSQTNAARFDIALYPGSYNGTLGYSKERAGERPYLFNKLDRIMQEIPGKDNYIGNTKDNSFGLQVCNILYTKNYTALNTGRYHRTYKVTQNGAMGTRTILRGFADRHLWSAQTTQPNYC</sequence>
<evidence type="ECO:0000313" key="2">
    <source>
        <dbReference type="Proteomes" id="UP001217089"/>
    </source>
</evidence>
<dbReference type="Proteomes" id="UP001217089">
    <property type="component" value="Unassembled WGS sequence"/>
</dbReference>
<keyword evidence="2" id="KW-1185">Reference proteome</keyword>
<dbReference type="EMBL" id="JARBDR010000246">
    <property type="protein sequence ID" value="KAJ8317585.1"/>
    <property type="molecule type" value="Genomic_DNA"/>
</dbReference>
<name>A0ABQ9FJY1_TEGGR</name>
<accession>A0ABQ9FJY1</accession>
<proteinExistence type="predicted"/>